<dbReference type="OrthoDB" id="37484at2759"/>
<protein>
    <recommendedName>
        <fullName evidence="1">Disease resistance protein winged helix domain-containing protein</fullName>
    </recommendedName>
</protein>
<name>A0A9Q1QH98_9CARY</name>
<dbReference type="Gene3D" id="1.10.8.430">
    <property type="entry name" value="Helical domain of apoptotic protease-activating factors"/>
    <property type="match status" value="1"/>
</dbReference>
<evidence type="ECO:0000259" key="1">
    <source>
        <dbReference type="Pfam" id="PF23559"/>
    </source>
</evidence>
<dbReference type="GO" id="GO:0098542">
    <property type="term" value="P:defense response to other organism"/>
    <property type="evidence" value="ECO:0007669"/>
    <property type="project" value="TreeGrafter"/>
</dbReference>
<dbReference type="Proteomes" id="UP001153076">
    <property type="component" value="Unassembled WGS sequence"/>
</dbReference>
<dbReference type="EMBL" id="JAKOGI010000147">
    <property type="protein sequence ID" value="KAJ8442122.1"/>
    <property type="molecule type" value="Genomic_DNA"/>
</dbReference>
<evidence type="ECO:0000313" key="2">
    <source>
        <dbReference type="EMBL" id="KAJ8442122.1"/>
    </source>
</evidence>
<dbReference type="PANTHER" id="PTHR23155:SF1188">
    <property type="entry name" value="OS11G0492300 PROTEIN"/>
    <property type="match status" value="1"/>
</dbReference>
<comment type="caution">
    <text evidence="2">The sequence shown here is derived from an EMBL/GenBank/DDBJ whole genome shotgun (WGS) entry which is preliminary data.</text>
</comment>
<proteinExistence type="predicted"/>
<feature type="domain" description="Disease resistance protein winged helix" evidence="1">
    <location>
        <begin position="172"/>
        <end position="198"/>
    </location>
</feature>
<dbReference type="PANTHER" id="PTHR23155">
    <property type="entry name" value="DISEASE RESISTANCE PROTEIN RP"/>
    <property type="match status" value="1"/>
</dbReference>
<sequence>MALEALATDVIKSLGEKLFSAAVKEILFAADTESHIKSLANTKAMIEAVLLDGDASTQVGRSRVQRLELEKLSRDSWVLFQRAALPHEGQVEQGLKEIGQEILERCPKVPLVIRAIRGLLREQEPTKDKWQAFRDGPLQDLSSAVPDVMESLKLSYAQLDPRLKLFFAYCSLFPRGWKFDKDELIRLWIALGYVEAHKDVENLLPLLPKNKENLRSLLLDFWSNPSELQLNGLSRF</sequence>
<accession>A0A9Q1QH98</accession>
<dbReference type="AlphaFoldDB" id="A0A9Q1QH98"/>
<gene>
    <name evidence="2" type="ORF">Cgig2_007960</name>
</gene>
<keyword evidence="3" id="KW-1185">Reference proteome</keyword>
<dbReference type="Pfam" id="PF23559">
    <property type="entry name" value="WHD_DRP"/>
    <property type="match status" value="1"/>
</dbReference>
<reference evidence="2" key="1">
    <citation type="submission" date="2022-04" db="EMBL/GenBank/DDBJ databases">
        <title>Carnegiea gigantea Genome sequencing and assembly v2.</title>
        <authorList>
            <person name="Copetti D."/>
            <person name="Sanderson M.J."/>
            <person name="Burquez A."/>
            <person name="Wojciechowski M.F."/>
        </authorList>
    </citation>
    <scope>NUCLEOTIDE SEQUENCE</scope>
    <source>
        <strain evidence="2">SGP5-SGP5p</strain>
        <tissue evidence="2">Aerial part</tissue>
    </source>
</reference>
<dbReference type="GO" id="GO:0043531">
    <property type="term" value="F:ADP binding"/>
    <property type="evidence" value="ECO:0007669"/>
    <property type="project" value="InterPro"/>
</dbReference>
<dbReference type="InterPro" id="IPR058922">
    <property type="entry name" value="WHD_DRP"/>
</dbReference>
<dbReference type="InterPro" id="IPR044974">
    <property type="entry name" value="Disease_R_plants"/>
</dbReference>
<evidence type="ECO:0000313" key="3">
    <source>
        <dbReference type="Proteomes" id="UP001153076"/>
    </source>
</evidence>
<dbReference type="InterPro" id="IPR027417">
    <property type="entry name" value="P-loop_NTPase"/>
</dbReference>
<dbReference type="InterPro" id="IPR042197">
    <property type="entry name" value="Apaf_helical"/>
</dbReference>
<dbReference type="SUPFAM" id="SSF52540">
    <property type="entry name" value="P-loop containing nucleoside triphosphate hydrolases"/>
    <property type="match status" value="1"/>
</dbReference>
<organism evidence="2 3">
    <name type="scientific">Carnegiea gigantea</name>
    <dbReference type="NCBI Taxonomy" id="171969"/>
    <lineage>
        <taxon>Eukaryota</taxon>
        <taxon>Viridiplantae</taxon>
        <taxon>Streptophyta</taxon>
        <taxon>Embryophyta</taxon>
        <taxon>Tracheophyta</taxon>
        <taxon>Spermatophyta</taxon>
        <taxon>Magnoliopsida</taxon>
        <taxon>eudicotyledons</taxon>
        <taxon>Gunneridae</taxon>
        <taxon>Pentapetalae</taxon>
        <taxon>Caryophyllales</taxon>
        <taxon>Cactineae</taxon>
        <taxon>Cactaceae</taxon>
        <taxon>Cactoideae</taxon>
        <taxon>Echinocereeae</taxon>
        <taxon>Carnegiea</taxon>
    </lineage>
</organism>